<dbReference type="EMBL" id="AFAY01000002">
    <property type="protein sequence ID" value="EGF12261.1"/>
    <property type="molecule type" value="Genomic_DNA"/>
</dbReference>
<keyword evidence="1" id="KW-1133">Transmembrane helix</keyword>
<gene>
    <name evidence="2" type="ORF">HMPREF9123_0050</name>
</gene>
<comment type="caution">
    <text evidence="2">The sequence shown here is derived from an EMBL/GenBank/DDBJ whole genome shotgun (WGS) entry which is preliminary data.</text>
</comment>
<proteinExistence type="predicted"/>
<dbReference type="Proteomes" id="UP000004105">
    <property type="component" value="Unassembled WGS sequence"/>
</dbReference>
<keyword evidence="1" id="KW-0472">Membrane</keyword>
<protein>
    <recommendedName>
        <fullName evidence="4">Conjugal transfer protein TrbC</fullName>
    </recommendedName>
</protein>
<feature type="transmembrane region" description="Helical" evidence="1">
    <location>
        <begin position="60"/>
        <end position="81"/>
    </location>
</feature>
<keyword evidence="1" id="KW-0812">Transmembrane</keyword>
<evidence type="ECO:0000313" key="2">
    <source>
        <dbReference type="EMBL" id="EGF12261.1"/>
    </source>
</evidence>
<dbReference type="HOGENOM" id="CLU_2539051_0_0_4"/>
<keyword evidence="3" id="KW-1185">Reference proteome</keyword>
<dbReference type="AlphaFoldDB" id="F2B8G6"/>
<evidence type="ECO:0000256" key="1">
    <source>
        <dbReference type="SAM" id="Phobius"/>
    </source>
</evidence>
<reference evidence="2 3" key="1">
    <citation type="submission" date="2011-02" db="EMBL/GenBank/DDBJ databases">
        <authorList>
            <person name="Muzny D."/>
            <person name="Qin X."/>
            <person name="Deng J."/>
            <person name="Jiang H."/>
            <person name="Liu Y."/>
            <person name="Qu J."/>
            <person name="Song X.-Z."/>
            <person name="Zhang L."/>
            <person name="Thornton R."/>
            <person name="Coyle M."/>
            <person name="Francisco L."/>
            <person name="Jackson L."/>
            <person name="Javaid M."/>
            <person name="Korchina V."/>
            <person name="Kovar C."/>
            <person name="Mata R."/>
            <person name="Mathew T."/>
            <person name="Ngo R."/>
            <person name="Nguyen L."/>
            <person name="Nguyen N."/>
            <person name="Okwuonu G."/>
            <person name="Ongeri F."/>
            <person name="Pham C."/>
            <person name="Simmons D."/>
            <person name="Wilczek-Boney K."/>
            <person name="Hale W."/>
            <person name="Jakkamsetti A."/>
            <person name="Pham P."/>
            <person name="Ruth R."/>
            <person name="San Lucas F."/>
            <person name="Warren J."/>
            <person name="Zhang J."/>
            <person name="Zhao Z."/>
            <person name="Zhou C."/>
            <person name="Zhu D."/>
            <person name="Lee S."/>
            <person name="Bess C."/>
            <person name="Blankenburg K."/>
            <person name="Forbes L."/>
            <person name="Fu Q."/>
            <person name="Gubbala S."/>
            <person name="Hirani K."/>
            <person name="Jayaseelan J.C."/>
            <person name="Lara F."/>
            <person name="Munidasa M."/>
            <person name="Palculict T."/>
            <person name="Patil S."/>
            <person name="Pu L.-L."/>
            <person name="Saada N."/>
            <person name="Tang L."/>
            <person name="Weissenberger G."/>
            <person name="Zhu Y."/>
            <person name="Hemphill L."/>
            <person name="Shang Y."/>
            <person name="Youmans B."/>
            <person name="Ayvaz T."/>
            <person name="Ross M."/>
            <person name="Santibanez J."/>
            <person name="Aqrawi P."/>
            <person name="Gross S."/>
            <person name="Joshi V."/>
            <person name="Fowler G."/>
            <person name="Nazareth L."/>
            <person name="Reid J."/>
            <person name="Worley K."/>
            <person name="Petrosino J."/>
            <person name="Highlander S."/>
            <person name="Gibbs R."/>
        </authorList>
    </citation>
    <scope>NUCLEOTIDE SEQUENCE [LARGE SCALE GENOMIC DNA]</scope>
    <source>
        <strain evidence="2 3">ATCC BAA-1200</strain>
    </source>
</reference>
<name>F2B8G6_9NEIS</name>
<accession>F2B8G6</accession>
<evidence type="ECO:0000313" key="3">
    <source>
        <dbReference type="Proteomes" id="UP000004105"/>
    </source>
</evidence>
<feature type="transmembrane region" description="Helical" evidence="1">
    <location>
        <begin position="29"/>
        <end position="48"/>
    </location>
</feature>
<sequence length="83" mass="8609">MPLLGLLSAPVFAGSDTTFQSMVDWIQDKLTGSMGLLLALIALVIAIISSAMGQFKAFMAVLVVVVAATLGTSIIIGMFTATF</sequence>
<evidence type="ECO:0008006" key="4">
    <source>
        <dbReference type="Google" id="ProtNLM"/>
    </source>
</evidence>
<organism evidence="2 3">
    <name type="scientific">Neisseria bacilliformis ATCC BAA-1200</name>
    <dbReference type="NCBI Taxonomy" id="888742"/>
    <lineage>
        <taxon>Bacteria</taxon>
        <taxon>Pseudomonadati</taxon>
        <taxon>Pseudomonadota</taxon>
        <taxon>Betaproteobacteria</taxon>
        <taxon>Neisseriales</taxon>
        <taxon>Neisseriaceae</taxon>
        <taxon>Neisseria</taxon>
    </lineage>
</organism>